<feature type="transmembrane region" description="Helical" evidence="1">
    <location>
        <begin position="48"/>
        <end position="68"/>
    </location>
</feature>
<evidence type="ECO:0000313" key="2">
    <source>
        <dbReference type="EMBL" id="AYV75770.1"/>
    </source>
</evidence>
<sequence>MTTNNLAVYLDKIERCVNYDLNWGNVVDLFIPQREIFQYLCISRDKTYLFITSFVRCFIYLFLLKLVYDSYFYDVKYNEPNDYIYVLFIFLIVASIVNIMLLFVVMFKNVKKNRYSLTPNIVPYFGSGDQAGRVMTDIYPE</sequence>
<protein>
    <submittedName>
        <fullName evidence="2">Uncharacterized protein</fullName>
    </submittedName>
</protein>
<dbReference type="EMBL" id="MK071981">
    <property type="protein sequence ID" value="AYV75770.1"/>
    <property type="molecule type" value="Genomic_DNA"/>
</dbReference>
<name>A0A3G4ZLN7_9VIRU</name>
<gene>
    <name evidence="2" type="ORF">Terrestrivirus3_39</name>
</gene>
<proteinExistence type="predicted"/>
<accession>A0A3G4ZLN7</accession>
<organism evidence="2">
    <name type="scientific">Terrestrivirus sp</name>
    <dbReference type="NCBI Taxonomy" id="2487775"/>
    <lineage>
        <taxon>Viruses</taxon>
        <taxon>Varidnaviria</taxon>
        <taxon>Bamfordvirae</taxon>
        <taxon>Nucleocytoviricota</taxon>
        <taxon>Megaviricetes</taxon>
        <taxon>Imitervirales</taxon>
        <taxon>Mimiviridae</taxon>
        <taxon>Klosneuvirinae</taxon>
    </lineage>
</organism>
<keyword evidence="1" id="KW-1133">Transmembrane helix</keyword>
<feature type="transmembrane region" description="Helical" evidence="1">
    <location>
        <begin position="83"/>
        <end position="107"/>
    </location>
</feature>
<keyword evidence="1" id="KW-0472">Membrane</keyword>
<reference evidence="2" key="1">
    <citation type="submission" date="2018-10" db="EMBL/GenBank/DDBJ databases">
        <title>Hidden diversity of soil giant viruses.</title>
        <authorList>
            <person name="Schulz F."/>
            <person name="Alteio L."/>
            <person name="Goudeau D."/>
            <person name="Ryan E.M."/>
            <person name="Malmstrom R.R."/>
            <person name="Blanchard J."/>
            <person name="Woyke T."/>
        </authorList>
    </citation>
    <scope>NUCLEOTIDE SEQUENCE</scope>
    <source>
        <strain evidence="2">TEV1</strain>
    </source>
</reference>
<keyword evidence="1" id="KW-0812">Transmembrane</keyword>
<evidence type="ECO:0000256" key="1">
    <source>
        <dbReference type="SAM" id="Phobius"/>
    </source>
</evidence>